<name>A0A8S5MHY6_9CAUD</name>
<protein>
    <submittedName>
        <fullName evidence="1">Uncharacterized protein</fullName>
    </submittedName>
</protein>
<accession>A0A8S5MHY6</accession>
<proteinExistence type="predicted"/>
<organism evidence="1">
    <name type="scientific">Siphoviridae sp. ctvyM23</name>
    <dbReference type="NCBI Taxonomy" id="2826514"/>
    <lineage>
        <taxon>Viruses</taxon>
        <taxon>Duplodnaviria</taxon>
        <taxon>Heunggongvirae</taxon>
        <taxon>Uroviricota</taxon>
        <taxon>Caudoviricetes</taxon>
    </lineage>
</organism>
<evidence type="ECO:0000313" key="1">
    <source>
        <dbReference type="EMBL" id="DAD81836.1"/>
    </source>
</evidence>
<reference evidence="1" key="1">
    <citation type="journal article" date="2021" name="Proc. Natl. Acad. Sci. U.S.A.">
        <title>A Catalog of Tens of Thousands of Viruses from Human Metagenomes Reveals Hidden Associations with Chronic Diseases.</title>
        <authorList>
            <person name="Tisza M.J."/>
            <person name="Buck C.B."/>
        </authorList>
    </citation>
    <scope>NUCLEOTIDE SEQUENCE</scope>
    <source>
        <strain evidence="1">CtvyM23</strain>
    </source>
</reference>
<dbReference type="EMBL" id="BK014908">
    <property type="protein sequence ID" value="DAD81836.1"/>
    <property type="molecule type" value="Genomic_DNA"/>
</dbReference>
<sequence>MSFSTLFFSAYINKSIDKARYQVKLQTLIIDISIT</sequence>